<comment type="caution">
    <text evidence="2">The sequence shown here is derived from an EMBL/GenBank/DDBJ whole genome shotgun (WGS) entry which is preliminary data.</text>
</comment>
<name>A0ABN8M3B5_9CNID</name>
<feature type="non-terminal residue" evidence="2">
    <location>
        <position position="1"/>
    </location>
</feature>
<organism evidence="2 3">
    <name type="scientific">Porites evermanni</name>
    <dbReference type="NCBI Taxonomy" id="104178"/>
    <lineage>
        <taxon>Eukaryota</taxon>
        <taxon>Metazoa</taxon>
        <taxon>Cnidaria</taxon>
        <taxon>Anthozoa</taxon>
        <taxon>Hexacorallia</taxon>
        <taxon>Scleractinia</taxon>
        <taxon>Fungiina</taxon>
        <taxon>Poritidae</taxon>
        <taxon>Porites</taxon>
    </lineage>
</organism>
<evidence type="ECO:0000313" key="3">
    <source>
        <dbReference type="Proteomes" id="UP001159427"/>
    </source>
</evidence>
<dbReference type="InterPro" id="IPR035914">
    <property type="entry name" value="Sperma_CUB_dom_sf"/>
</dbReference>
<keyword evidence="1" id="KW-1133">Transmembrane helix</keyword>
<feature type="transmembrane region" description="Helical" evidence="1">
    <location>
        <begin position="212"/>
        <end position="235"/>
    </location>
</feature>
<keyword evidence="1" id="KW-0472">Membrane</keyword>
<dbReference type="EMBL" id="CALNXI010000228">
    <property type="protein sequence ID" value="CAH3022646.1"/>
    <property type="molecule type" value="Genomic_DNA"/>
</dbReference>
<keyword evidence="3" id="KW-1185">Reference proteome</keyword>
<dbReference type="SUPFAM" id="SSF49854">
    <property type="entry name" value="Spermadhesin, CUB domain"/>
    <property type="match status" value="1"/>
</dbReference>
<proteinExistence type="predicted"/>
<protein>
    <submittedName>
        <fullName evidence="2">Uncharacterized protein</fullName>
    </submittedName>
</protein>
<gene>
    <name evidence="2" type="ORF">PEVE_00016300</name>
</gene>
<dbReference type="Gene3D" id="2.60.120.290">
    <property type="entry name" value="Spermadhesin, CUB domain"/>
    <property type="match status" value="1"/>
</dbReference>
<evidence type="ECO:0000256" key="1">
    <source>
        <dbReference type="SAM" id="Phobius"/>
    </source>
</evidence>
<dbReference type="Proteomes" id="UP001159427">
    <property type="component" value="Unassembled WGS sequence"/>
</dbReference>
<evidence type="ECO:0000313" key="2">
    <source>
        <dbReference type="EMBL" id="CAH3022646.1"/>
    </source>
</evidence>
<keyword evidence="1" id="KW-0812">Transmembrane</keyword>
<reference evidence="2 3" key="1">
    <citation type="submission" date="2022-05" db="EMBL/GenBank/DDBJ databases">
        <authorList>
            <consortium name="Genoscope - CEA"/>
            <person name="William W."/>
        </authorList>
    </citation>
    <scope>NUCLEOTIDE SEQUENCE [LARGE SCALE GENOMIC DNA]</scope>
</reference>
<feature type="transmembrane region" description="Helical" evidence="1">
    <location>
        <begin position="6"/>
        <end position="26"/>
    </location>
</feature>
<sequence>VEVVLIEIAVAVAVVVTVVVVVVVVVEDAVAMVGSAGGSGSGIEVVLVVPSVVVVESVVADRLAPRRRNVCLDNKLTCFVWKVQPFLLLYTTFDKQDYSSFAYQKPEKGTPLGGPSTYREYIPLTFPHYNTFYPSALNVCWRYTAWGTVTSCCSTLAPSVLLQCGGRFCSKTRPQKLSSSGSEMWIRLKTNGYRSIKFKATYKAVRDSPSTLLVVAGVSTIVGLMMTLLLLTLYLKRKRRNSDEENTSLAGSQNQESEQNCTACGTSRIPCENITFTSVAAENSAGRKESLSEHELVISGRGNEKTRTQSLGAYAQENLAPVVE</sequence>
<accession>A0ABN8M3B5</accession>